<dbReference type="InterPro" id="IPR000914">
    <property type="entry name" value="SBP_5_dom"/>
</dbReference>
<dbReference type="Proteomes" id="UP000320791">
    <property type="component" value="Unassembled WGS sequence"/>
</dbReference>
<proteinExistence type="predicted"/>
<organism evidence="4 5">
    <name type="scientific">Corynebacterium canis</name>
    <dbReference type="NCBI Taxonomy" id="679663"/>
    <lineage>
        <taxon>Bacteria</taxon>
        <taxon>Bacillati</taxon>
        <taxon>Actinomycetota</taxon>
        <taxon>Actinomycetes</taxon>
        <taxon>Mycobacteriales</taxon>
        <taxon>Corynebacteriaceae</taxon>
        <taxon>Corynebacterium</taxon>
    </lineage>
</organism>
<keyword evidence="5" id="KW-1185">Reference proteome</keyword>
<feature type="compositionally biased region" description="Basic and acidic residues" evidence="1">
    <location>
        <begin position="32"/>
        <end position="44"/>
    </location>
</feature>
<dbReference type="Gene3D" id="3.10.105.10">
    <property type="entry name" value="Dipeptide-binding Protein, Domain 3"/>
    <property type="match status" value="1"/>
</dbReference>
<dbReference type="GO" id="GO:0015833">
    <property type="term" value="P:peptide transport"/>
    <property type="evidence" value="ECO:0007669"/>
    <property type="project" value="TreeGrafter"/>
</dbReference>
<dbReference type="PANTHER" id="PTHR30290:SF65">
    <property type="entry name" value="MONOACYL PHOSPHATIDYLINOSITOL TETRAMANNOSIDE-BINDING PROTEIN LPQW-RELATED"/>
    <property type="match status" value="1"/>
</dbReference>
<comment type="caution">
    <text evidence="4">The sequence shown here is derived from an EMBL/GenBank/DDBJ whole genome shotgun (WGS) entry which is preliminary data.</text>
</comment>
<dbReference type="AlphaFoldDB" id="A0A5C5UFZ9"/>
<feature type="chain" id="PRO_5039056799" evidence="2">
    <location>
        <begin position="20"/>
        <end position="511"/>
    </location>
</feature>
<keyword evidence="2" id="KW-0732">Signal</keyword>
<evidence type="ECO:0000313" key="5">
    <source>
        <dbReference type="Proteomes" id="UP000320791"/>
    </source>
</evidence>
<evidence type="ECO:0000256" key="2">
    <source>
        <dbReference type="SAM" id="SignalP"/>
    </source>
</evidence>
<dbReference type="EMBL" id="VOHM01000014">
    <property type="protein sequence ID" value="TWT24976.1"/>
    <property type="molecule type" value="Genomic_DNA"/>
</dbReference>
<dbReference type="InterPro" id="IPR039424">
    <property type="entry name" value="SBP_5"/>
</dbReference>
<evidence type="ECO:0000313" key="4">
    <source>
        <dbReference type="EMBL" id="TWT24976.1"/>
    </source>
</evidence>
<feature type="domain" description="Solute-binding protein family 5" evidence="3">
    <location>
        <begin position="108"/>
        <end position="341"/>
    </location>
</feature>
<dbReference type="OrthoDB" id="9803988at2"/>
<reference evidence="4 5" key="1">
    <citation type="submission" date="2019-08" db="EMBL/GenBank/DDBJ databases">
        <authorList>
            <person name="Lei W."/>
        </authorList>
    </citation>
    <scope>NUCLEOTIDE SEQUENCE [LARGE SCALE GENOMIC DNA]</scope>
    <source>
        <strain evidence="4 5">CCUG 58627</strain>
    </source>
</reference>
<dbReference type="Gene3D" id="3.40.190.10">
    <property type="entry name" value="Periplasmic binding protein-like II"/>
    <property type="match status" value="1"/>
</dbReference>
<feature type="signal peptide" evidence="2">
    <location>
        <begin position="1"/>
        <end position="19"/>
    </location>
</feature>
<evidence type="ECO:0000256" key="1">
    <source>
        <dbReference type="SAM" id="MobiDB-lite"/>
    </source>
</evidence>
<dbReference type="PROSITE" id="PS51257">
    <property type="entry name" value="PROKAR_LIPOPROTEIN"/>
    <property type="match status" value="1"/>
</dbReference>
<dbReference type="Gene3D" id="3.90.76.10">
    <property type="entry name" value="Dipeptide-binding Protein, Domain 1"/>
    <property type="match status" value="1"/>
</dbReference>
<gene>
    <name evidence="4" type="ORF">FRX94_07490</name>
</gene>
<evidence type="ECO:0000259" key="3">
    <source>
        <dbReference type="Pfam" id="PF00496"/>
    </source>
</evidence>
<accession>A0A5C5UFZ9</accession>
<dbReference type="RefSeq" id="WP_146324512.1">
    <property type="nucleotide sequence ID" value="NZ_BAABLR010000071.1"/>
</dbReference>
<dbReference type="GO" id="GO:1904680">
    <property type="term" value="F:peptide transmembrane transporter activity"/>
    <property type="evidence" value="ECO:0007669"/>
    <property type="project" value="TreeGrafter"/>
</dbReference>
<dbReference type="SUPFAM" id="SSF53850">
    <property type="entry name" value="Periplasmic binding protein-like II"/>
    <property type="match status" value="1"/>
</dbReference>
<feature type="region of interest" description="Disordered" evidence="1">
    <location>
        <begin position="22"/>
        <end position="45"/>
    </location>
</feature>
<dbReference type="Pfam" id="PF00496">
    <property type="entry name" value="SBP_bac_5"/>
    <property type="match status" value="1"/>
</dbReference>
<dbReference type="CDD" id="cd08501">
    <property type="entry name" value="PBP2_Lpqw"/>
    <property type="match status" value="1"/>
</dbReference>
<name>A0A5C5UFZ9_9CORY</name>
<sequence>MKRLSLVVFLACTLLVGCAASPGPPPVAEPGEEQKQEAEPKKNTADSIEIGIDPIKNGFNPHLLADDSAFVQSLASLVLPSTFVNGEMDTAVLEKAEEIPSTEPGVAQSIRYVIRKEAQWSDGTPITGADFQYLWRNMVTTPGVVDPAGYESVMQIRSSNSGKTVDVDFRRKVADWKLLFNHLVPSHLFSTGTESFASVLDDVVPASAGRYMVRTVDRNRGVVTLTRNDRYWGKRPAVTEMLVFREIRSQPQGRQMVRSGQVGFLDLTPSEVSIAVYELMPKTQLRTFQRESRLELTFNTVTMHTPELRRGVVQRVDRQAIAEIAAGRRTDISVPEFHASAGGDEVPHRVRIAADAADDAAASAAASIVDMLRGQDVNAEVVLSDFNEITGRLLPEGRVDAVVSWQRTTPSAVTTASRFLCPQTAERAGNLSGVCDQAFDEQLTAALAGQRAVDGAQFYAEQVLGIPLLEDTRVEVLGVGIVGPNAALDQWPTNQPAGALATAATWRRSDE</sequence>
<dbReference type="PANTHER" id="PTHR30290">
    <property type="entry name" value="PERIPLASMIC BINDING COMPONENT OF ABC TRANSPORTER"/>
    <property type="match status" value="1"/>
</dbReference>
<protein>
    <submittedName>
        <fullName evidence="4">ABC transporter family substrate-binding protein</fullName>
    </submittedName>
</protein>